<dbReference type="Proteomes" id="UP000046680">
    <property type="component" value="Unassembled WGS sequence"/>
</dbReference>
<dbReference type="EMBL" id="CGCX01000929">
    <property type="protein sequence ID" value="CFR85771.1"/>
    <property type="molecule type" value="Genomic_DNA"/>
</dbReference>
<dbReference type="Proteomes" id="UP000048600">
    <property type="component" value="Unassembled WGS sequence"/>
</dbReference>
<evidence type="ECO:0000313" key="1">
    <source>
        <dbReference type="EMBL" id="CFR85771.1"/>
    </source>
</evidence>
<dbReference type="EMBL" id="CHKL01000002">
    <property type="protein sequence ID" value="COV49812.1"/>
    <property type="molecule type" value="Genomic_DNA"/>
</dbReference>
<proteinExistence type="predicted"/>
<protein>
    <submittedName>
        <fullName evidence="3">Uncharacterized protein</fullName>
    </submittedName>
</protein>
<evidence type="ECO:0000313" key="4">
    <source>
        <dbReference type="EMBL" id="COV49812.1"/>
    </source>
</evidence>
<evidence type="ECO:0000313" key="10">
    <source>
        <dbReference type="Proteomes" id="UP000048948"/>
    </source>
</evidence>
<dbReference type="EMBL" id="CQQC01002348">
    <property type="protein sequence ID" value="CNW74210.1"/>
    <property type="molecule type" value="Genomic_DNA"/>
</dbReference>
<dbReference type="EMBL" id="CSBK01002913">
    <property type="protein sequence ID" value="CPA37261.1"/>
    <property type="molecule type" value="Genomic_DNA"/>
</dbReference>
<evidence type="ECO:0000313" key="9">
    <source>
        <dbReference type="Proteomes" id="UP000048600"/>
    </source>
</evidence>
<evidence type="ECO:0000313" key="5">
    <source>
        <dbReference type="EMBL" id="CPA37261.1"/>
    </source>
</evidence>
<reference evidence="6 7" key="2">
    <citation type="submission" date="2015-03" db="EMBL/GenBank/DDBJ databases">
        <authorList>
            <consortium name="Pathogen Informatics"/>
        </authorList>
    </citation>
    <scope>NUCLEOTIDE SEQUENCE [LARGE SCALE GENOMIC DNA]</scope>
    <source>
        <strain evidence="2 10">Bir 172</strain>
        <strain evidence="1 8">C09601061</strain>
        <strain evidence="3 7">D00501624</strain>
        <strain evidence="6">N09902308</strain>
        <strain evidence="4 9">P00601463</strain>
    </source>
</reference>
<evidence type="ECO:0000313" key="2">
    <source>
        <dbReference type="EMBL" id="CKU07258.1"/>
    </source>
</evidence>
<dbReference type="Proteomes" id="UP000039217">
    <property type="component" value="Unassembled WGS sequence"/>
</dbReference>
<evidence type="ECO:0000313" key="7">
    <source>
        <dbReference type="Proteomes" id="UP000039217"/>
    </source>
</evidence>
<dbReference type="Proteomes" id="UP000039021">
    <property type="component" value="Unassembled WGS sequence"/>
</dbReference>
<evidence type="ECO:0000313" key="6">
    <source>
        <dbReference type="Proteomes" id="UP000039021"/>
    </source>
</evidence>
<dbReference type="Proteomes" id="UP000048948">
    <property type="component" value="Unassembled WGS sequence"/>
</dbReference>
<gene>
    <name evidence="1" type="ORF">ERS007657_02420</name>
    <name evidence="3" type="ORF">ERS007661_04238</name>
    <name evidence="5" type="ORF">ERS007739_04555</name>
    <name evidence="4" type="ORF">ERS007741_00031</name>
    <name evidence="2" type="ORF">ERS027646_04451</name>
</gene>
<dbReference type="AlphaFoldDB" id="A0A655G037"/>
<reference evidence="5" key="1">
    <citation type="submission" date="2015-03" db="EMBL/GenBank/DDBJ databases">
        <authorList>
            <consortium name="Pathogen Informatics"/>
            <person name="Murphy D."/>
        </authorList>
    </citation>
    <scope>NUCLEOTIDE SEQUENCE</scope>
    <source>
        <strain evidence="5">N09902308</strain>
    </source>
</reference>
<name>A0A655G037_MYCTX</name>
<sequence>MPKVPTLSITAIISTAVAGVDSTAASGSQRWNGHSGALIANANMKPKNSALNTAGSAP</sequence>
<accession>A0A655G037</accession>
<evidence type="ECO:0000313" key="8">
    <source>
        <dbReference type="Proteomes" id="UP000046680"/>
    </source>
</evidence>
<organism evidence="3 7">
    <name type="scientific">Mycobacterium tuberculosis</name>
    <dbReference type="NCBI Taxonomy" id="1773"/>
    <lineage>
        <taxon>Bacteria</taxon>
        <taxon>Bacillati</taxon>
        <taxon>Actinomycetota</taxon>
        <taxon>Actinomycetes</taxon>
        <taxon>Mycobacteriales</taxon>
        <taxon>Mycobacteriaceae</taxon>
        <taxon>Mycobacterium</taxon>
        <taxon>Mycobacterium tuberculosis complex</taxon>
    </lineage>
</organism>
<evidence type="ECO:0000313" key="3">
    <source>
        <dbReference type="EMBL" id="CNW74210.1"/>
    </source>
</evidence>
<dbReference type="EMBL" id="CNGE01001373">
    <property type="protein sequence ID" value="CKU07258.1"/>
    <property type="molecule type" value="Genomic_DNA"/>
</dbReference>